<dbReference type="Gene3D" id="3.40.1090.10">
    <property type="entry name" value="Cytosolic phospholipase A2 catalytic domain"/>
    <property type="match status" value="1"/>
</dbReference>
<feature type="domain" description="PNPLA" evidence="4">
    <location>
        <begin position="14"/>
        <end position="91"/>
    </location>
</feature>
<dbReference type="eggNOG" id="COG1752">
    <property type="taxonomic scope" value="Bacteria"/>
</dbReference>
<dbReference type="EMBL" id="ABWP01000067">
    <property type="protein sequence ID" value="EEA84663.1"/>
    <property type="molecule type" value="Genomic_DNA"/>
</dbReference>
<accession>B6G0N9</accession>
<keyword evidence="2" id="KW-0442">Lipid degradation</keyword>
<sequence>MKKRKRDGKMKIALCMEGGGAKGAYEAGVVKALYDNGIKEYAAISGTSIGAINGYFLATGNMEKLAYIWNNVEENLGDTSIQIVDNKVNNDNLIKGLYMLEEDCRAEIPLYVNYVEVHDKCIEEKIVETSKLDKNECLECIKYSSLLPFNPIKQKGFKEGFIEDVAEGAYEGECLDGGMCRSLIVEPVLEVNPDKIVIISIQNDYEVPEELIEEFGADKFVVARPKQKFEPGATLNLNMDFCRKIFSDGYEIGQELVKEFK</sequence>
<keyword evidence="6" id="KW-1185">Reference proteome</keyword>
<evidence type="ECO:0000256" key="1">
    <source>
        <dbReference type="ARBA" id="ARBA00022801"/>
    </source>
</evidence>
<dbReference type="InterPro" id="IPR050301">
    <property type="entry name" value="NTE"/>
</dbReference>
<reference evidence="5 6" key="2">
    <citation type="submission" date="2008-10" db="EMBL/GenBank/DDBJ databases">
        <title>Draft genome sequence of Clostridium hiranonis (DSM 13275).</title>
        <authorList>
            <person name="Sudarsanam P."/>
            <person name="Ley R."/>
            <person name="Guruge J."/>
            <person name="Turnbaugh P.J."/>
            <person name="Mahowald M."/>
            <person name="Liep D."/>
            <person name="Gordon J."/>
        </authorList>
    </citation>
    <scope>NUCLEOTIDE SEQUENCE [LARGE SCALE GENOMIC DNA]</scope>
    <source>
        <strain evidence="5 6">DSM 13275</strain>
    </source>
</reference>
<reference evidence="5 6" key="1">
    <citation type="submission" date="2008-09" db="EMBL/GenBank/DDBJ databases">
        <authorList>
            <person name="Fulton L."/>
            <person name="Clifton S."/>
            <person name="Fulton B."/>
            <person name="Xu J."/>
            <person name="Minx P."/>
            <person name="Pepin K.H."/>
            <person name="Johnson M."/>
            <person name="Thiruvilangam P."/>
            <person name="Bhonagiri V."/>
            <person name="Nash W.E."/>
            <person name="Mardis E.R."/>
            <person name="Wilson R.K."/>
        </authorList>
    </citation>
    <scope>NUCLEOTIDE SEQUENCE [LARGE SCALE GENOMIC DNA]</scope>
    <source>
        <strain evidence="5 6">DSM 13275</strain>
    </source>
</reference>
<dbReference type="OrthoDB" id="9770965at2"/>
<dbReference type="PANTHER" id="PTHR14226:SF57">
    <property type="entry name" value="BLR7027 PROTEIN"/>
    <property type="match status" value="1"/>
</dbReference>
<protein>
    <submittedName>
        <fullName evidence="5">Phospholipase, patatin family</fullName>
    </submittedName>
</protein>
<dbReference type="STRING" id="500633.CLOHIR_01695"/>
<dbReference type="Proteomes" id="UP000003178">
    <property type="component" value="Unassembled WGS sequence"/>
</dbReference>
<comment type="caution">
    <text evidence="5">The sequence shown here is derived from an EMBL/GenBank/DDBJ whole genome shotgun (WGS) entry which is preliminary data.</text>
</comment>
<keyword evidence="1" id="KW-0378">Hydrolase</keyword>
<name>B6G0N9_PEPHT</name>
<dbReference type="GO" id="GO:0016787">
    <property type="term" value="F:hydrolase activity"/>
    <property type="evidence" value="ECO:0007669"/>
    <property type="project" value="UniProtKB-KW"/>
</dbReference>
<dbReference type="AlphaFoldDB" id="B6G0N9"/>
<evidence type="ECO:0000313" key="6">
    <source>
        <dbReference type="Proteomes" id="UP000003178"/>
    </source>
</evidence>
<gene>
    <name evidence="5" type="ORF">CLOHIR_01695</name>
</gene>
<evidence type="ECO:0000259" key="4">
    <source>
        <dbReference type="Pfam" id="PF01734"/>
    </source>
</evidence>
<dbReference type="SUPFAM" id="SSF52151">
    <property type="entry name" value="FabD/lysophospholipase-like"/>
    <property type="match status" value="1"/>
</dbReference>
<evidence type="ECO:0000256" key="3">
    <source>
        <dbReference type="ARBA" id="ARBA00023098"/>
    </source>
</evidence>
<organism evidence="5 6">
    <name type="scientific">Peptacetobacter hiranonis (strain DSM 13275 / JCM 10541 / KCTC 15199 / TO-931)</name>
    <name type="common">Clostridium hiranonis</name>
    <dbReference type="NCBI Taxonomy" id="500633"/>
    <lineage>
        <taxon>Bacteria</taxon>
        <taxon>Bacillati</taxon>
        <taxon>Bacillota</taxon>
        <taxon>Clostridia</taxon>
        <taxon>Peptostreptococcales</taxon>
        <taxon>Peptostreptococcaceae</taxon>
        <taxon>Peptacetobacter</taxon>
    </lineage>
</organism>
<proteinExistence type="predicted"/>
<dbReference type="Pfam" id="PF01734">
    <property type="entry name" value="Patatin"/>
    <property type="match status" value="1"/>
</dbReference>
<keyword evidence="3" id="KW-0443">Lipid metabolism</keyword>
<dbReference type="PANTHER" id="PTHR14226">
    <property type="entry name" value="NEUROPATHY TARGET ESTERASE/SWISS CHEESE D.MELANOGASTER"/>
    <property type="match status" value="1"/>
</dbReference>
<evidence type="ECO:0000256" key="2">
    <source>
        <dbReference type="ARBA" id="ARBA00022963"/>
    </source>
</evidence>
<evidence type="ECO:0000313" key="5">
    <source>
        <dbReference type="EMBL" id="EEA84663.1"/>
    </source>
</evidence>
<dbReference type="InterPro" id="IPR002641">
    <property type="entry name" value="PNPLA_dom"/>
</dbReference>
<dbReference type="InterPro" id="IPR016035">
    <property type="entry name" value="Acyl_Trfase/lysoPLipase"/>
</dbReference>
<dbReference type="GO" id="GO:0016042">
    <property type="term" value="P:lipid catabolic process"/>
    <property type="evidence" value="ECO:0007669"/>
    <property type="project" value="UniProtKB-KW"/>
</dbReference>
<dbReference type="HOGENOM" id="CLU_1093159_0_0_9"/>